<evidence type="ECO:0000256" key="1">
    <source>
        <dbReference type="ARBA" id="ARBA00004651"/>
    </source>
</evidence>
<feature type="transmembrane region" description="Helical" evidence="7">
    <location>
        <begin position="194"/>
        <end position="217"/>
    </location>
</feature>
<feature type="transmembrane region" description="Helical" evidence="7">
    <location>
        <begin position="293"/>
        <end position="313"/>
    </location>
</feature>
<evidence type="ECO:0000256" key="7">
    <source>
        <dbReference type="SAM" id="Phobius"/>
    </source>
</evidence>
<comment type="similarity">
    <text evidence="6">Belongs to the YccS/YhfK family.</text>
</comment>
<name>A0ABU0NHH4_STRRH</name>
<evidence type="ECO:0000256" key="6">
    <source>
        <dbReference type="ARBA" id="ARBA00043993"/>
    </source>
</evidence>
<dbReference type="RefSeq" id="WP_307160759.1">
    <property type="nucleotide sequence ID" value="NZ_JAUSWV010000001.1"/>
</dbReference>
<feature type="domain" description="Integral membrane bound transporter" evidence="8">
    <location>
        <begin position="208"/>
        <end position="334"/>
    </location>
</feature>
<evidence type="ECO:0000313" key="10">
    <source>
        <dbReference type="Proteomes" id="UP001230654"/>
    </source>
</evidence>
<comment type="caution">
    <text evidence="9">The sequence shown here is derived from an EMBL/GenBank/DDBJ whole genome shotgun (WGS) entry which is preliminary data.</text>
</comment>
<dbReference type="InterPro" id="IPR049453">
    <property type="entry name" value="Memb_transporter_dom"/>
</dbReference>
<evidence type="ECO:0000259" key="8">
    <source>
        <dbReference type="Pfam" id="PF13515"/>
    </source>
</evidence>
<dbReference type="Proteomes" id="UP001230654">
    <property type="component" value="Unassembled WGS sequence"/>
</dbReference>
<feature type="transmembrane region" description="Helical" evidence="7">
    <location>
        <begin position="268"/>
        <end position="286"/>
    </location>
</feature>
<keyword evidence="10" id="KW-1185">Reference proteome</keyword>
<feature type="transmembrane region" description="Helical" evidence="7">
    <location>
        <begin position="325"/>
        <end position="344"/>
    </location>
</feature>
<accession>A0ABU0NHH4</accession>
<keyword evidence="2" id="KW-1003">Cell membrane</keyword>
<evidence type="ECO:0000256" key="3">
    <source>
        <dbReference type="ARBA" id="ARBA00022692"/>
    </source>
</evidence>
<dbReference type="PANTHER" id="PTHR30509:SF9">
    <property type="entry name" value="MULTIDRUG RESISTANCE PROTEIN MDTO"/>
    <property type="match status" value="1"/>
</dbReference>
<keyword evidence="4 7" id="KW-1133">Transmembrane helix</keyword>
<evidence type="ECO:0000256" key="2">
    <source>
        <dbReference type="ARBA" id="ARBA00022475"/>
    </source>
</evidence>
<evidence type="ECO:0000256" key="5">
    <source>
        <dbReference type="ARBA" id="ARBA00023136"/>
    </source>
</evidence>
<organism evidence="9 10">
    <name type="scientific">Streptomyces rishiriensis</name>
    <dbReference type="NCBI Taxonomy" id="68264"/>
    <lineage>
        <taxon>Bacteria</taxon>
        <taxon>Bacillati</taxon>
        <taxon>Actinomycetota</taxon>
        <taxon>Actinomycetes</taxon>
        <taxon>Kitasatosporales</taxon>
        <taxon>Streptomycetaceae</taxon>
        <taxon>Streptomyces</taxon>
    </lineage>
</organism>
<comment type="subcellular location">
    <subcellularLocation>
        <location evidence="1">Cell membrane</location>
        <topology evidence="1">Multi-pass membrane protein</topology>
    </subcellularLocation>
</comment>
<protein>
    <submittedName>
        <fullName evidence="9">Membrane protein YccC</fullName>
    </submittedName>
</protein>
<feature type="transmembrane region" description="Helical" evidence="7">
    <location>
        <begin position="244"/>
        <end position="262"/>
    </location>
</feature>
<feature type="transmembrane region" description="Helical" evidence="7">
    <location>
        <begin position="120"/>
        <end position="144"/>
    </location>
</feature>
<keyword evidence="3 7" id="KW-0812">Transmembrane</keyword>
<dbReference type="PANTHER" id="PTHR30509">
    <property type="entry name" value="P-HYDROXYBENZOIC ACID EFFLUX PUMP SUBUNIT-RELATED"/>
    <property type="match status" value="1"/>
</dbReference>
<proteinExistence type="inferred from homology"/>
<feature type="transmembrane region" description="Helical" evidence="7">
    <location>
        <begin position="66"/>
        <end position="87"/>
    </location>
</feature>
<reference evidence="9 10" key="1">
    <citation type="submission" date="2023-07" db="EMBL/GenBank/DDBJ databases">
        <title>Comparative genomics of wheat-associated soil bacteria to identify genetic determinants of phenazine resistance.</title>
        <authorList>
            <person name="Mouncey N."/>
        </authorList>
    </citation>
    <scope>NUCLEOTIDE SEQUENCE [LARGE SCALE GENOMIC DNA]</scope>
    <source>
        <strain evidence="9 10">B2I6</strain>
    </source>
</reference>
<keyword evidence="5 7" id="KW-0472">Membrane</keyword>
<evidence type="ECO:0000256" key="4">
    <source>
        <dbReference type="ARBA" id="ARBA00022989"/>
    </source>
</evidence>
<feature type="transmembrane region" description="Helical" evidence="7">
    <location>
        <begin position="93"/>
        <end position="113"/>
    </location>
</feature>
<evidence type="ECO:0000313" key="9">
    <source>
        <dbReference type="EMBL" id="MDQ0578082.1"/>
    </source>
</evidence>
<gene>
    <name evidence="9" type="ORF">QF030_000260</name>
</gene>
<dbReference type="EMBL" id="JAUSWV010000001">
    <property type="protein sequence ID" value="MDQ0578082.1"/>
    <property type="molecule type" value="Genomic_DNA"/>
</dbReference>
<dbReference type="Pfam" id="PF13515">
    <property type="entry name" value="FUSC_2"/>
    <property type="match status" value="1"/>
</dbReference>
<sequence>MPALASSLLPLKPNTARVRVGVRAAVCAALPVALGAATGHTVTGLIASTGSLAALYSADAAPRREAFTVGSAAAVLVLSLACGTLAAHHPWPAVAVTALWTALVSYACTALAARPPGMMMFVLVCALGTVLPGNVLLLAAATAATGAAATLLSVLDQAWRTRRGQPEPVHNNRAARARTAARLAVAFNPAGSPFVLMALRSAGAVATAGAVSILLGLERPYWAMATAAAVLSRGNQTSTAANRALQRLLGTLAGCLLAALLLMAHPRAWAAALVLAALTFATELFVSRNYALAMVFVTPMALLLVDAAGPAQPVGALLTSRAVETFLGCAAALAASYAVTWQWARRHQNQALVLVLHTSADILAADETAGSQRRLGRLAAAVHRLQLVSERTRAERAAVSAATAPLQKETLQALDRAARLLQHSAPEPDPHTARALRATARQLETQPLVRGAA</sequence>